<accession>A0ABW3TNJ5</accession>
<dbReference type="PANTHER" id="PTHR42788">
    <property type="entry name" value="TAURINE IMPORT ATP-BINDING PROTEIN-RELATED"/>
    <property type="match status" value="1"/>
</dbReference>
<dbReference type="InterPro" id="IPR027417">
    <property type="entry name" value="P-loop_NTPase"/>
</dbReference>
<dbReference type="InterPro" id="IPR003593">
    <property type="entry name" value="AAA+_ATPase"/>
</dbReference>
<dbReference type="EMBL" id="JBHTLY010000004">
    <property type="protein sequence ID" value="MFD1202276.1"/>
    <property type="molecule type" value="Genomic_DNA"/>
</dbReference>
<organism evidence="6 7">
    <name type="scientific">Leucobacter albus</name>
    <dbReference type="NCBI Taxonomy" id="272210"/>
    <lineage>
        <taxon>Bacteria</taxon>
        <taxon>Bacillati</taxon>
        <taxon>Actinomycetota</taxon>
        <taxon>Actinomycetes</taxon>
        <taxon>Micrococcales</taxon>
        <taxon>Microbacteriaceae</taxon>
        <taxon>Leucobacter</taxon>
    </lineage>
</organism>
<keyword evidence="7" id="KW-1185">Reference proteome</keyword>
<dbReference type="Proteomes" id="UP001597181">
    <property type="component" value="Unassembled WGS sequence"/>
</dbReference>
<feature type="domain" description="ABC transporter" evidence="5">
    <location>
        <begin position="39"/>
        <end position="278"/>
    </location>
</feature>
<dbReference type="GO" id="GO:0005524">
    <property type="term" value="F:ATP binding"/>
    <property type="evidence" value="ECO:0007669"/>
    <property type="project" value="UniProtKB-KW"/>
</dbReference>
<evidence type="ECO:0000313" key="6">
    <source>
        <dbReference type="EMBL" id="MFD1202276.1"/>
    </source>
</evidence>
<dbReference type="PANTHER" id="PTHR42788:SF2">
    <property type="entry name" value="ABC TRANSPORTER ATP-BINDING PROTEIN"/>
    <property type="match status" value="1"/>
</dbReference>
<evidence type="ECO:0000256" key="2">
    <source>
        <dbReference type="ARBA" id="ARBA00022741"/>
    </source>
</evidence>
<dbReference type="InterPro" id="IPR050166">
    <property type="entry name" value="ABC_transporter_ATP-bind"/>
</dbReference>
<feature type="compositionally biased region" description="Low complexity" evidence="4">
    <location>
        <begin position="1"/>
        <end position="11"/>
    </location>
</feature>
<sequence length="292" mass="31407">MIASTGPSPAAGAGGSGPHQRQRPQSQSQSQAHQRPLPLRVESISHSYPAPGPRLLGRRARRTPTLSDVSFTAEPGSLTAIVGPSGCGKSTLLRILAGLEAPDAGGAWLGPTQLLGVPGGVAYHPQRDALLPWLRVLENATLGAETCGRNRAESRAEALALLERFGLTGYEQSWPDELSGGMRQRVALMRSFLMPQRVLALDEPLGALDALTRRQLQRWLLEIVELDRRPILLVTHDVDEALLLADRVLVLSARPGRIVHVEERPAAAVRLREHESGADRAAAGRLLARLGV</sequence>
<dbReference type="InterPro" id="IPR003439">
    <property type="entry name" value="ABC_transporter-like_ATP-bd"/>
</dbReference>
<comment type="caution">
    <text evidence="6">The sequence shown here is derived from an EMBL/GenBank/DDBJ whole genome shotgun (WGS) entry which is preliminary data.</text>
</comment>
<dbReference type="SUPFAM" id="SSF52540">
    <property type="entry name" value="P-loop containing nucleoside triphosphate hydrolases"/>
    <property type="match status" value="1"/>
</dbReference>
<protein>
    <submittedName>
        <fullName evidence="6">ABC transporter ATP-binding protein</fullName>
    </submittedName>
</protein>
<feature type="compositionally biased region" description="Low complexity" evidence="4">
    <location>
        <begin position="23"/>
        <end position="36"/>
    </location>
</feature>
<feature type="region of interest" description="Disordered" evidence="4">
    <location>
        <begin position="1"/>
        <end position="37"/>
    </location>
</feature>
<dbReference type="SMART" id="SM00382">
    <property type="entry name" value="AAA"/>
    <property type="match status" value="1"/>
</dbReference>
<evidence type="ECO:0000256" key="3">
    <source>
        <dbReference type="ARBA" id="ARBA00022840"/>
    </source>
</evidence>
<name>A0ABW3TNJ5_9MICO</name>
<reference evidence="7" key="1">
    <citation type="journal article" date="2019" name="Int. J. Syst. Evol. Microbiol.">
        <title>The Global Catalogue of Microorganisms (GCM) 10K type strain sequencing project: providing services to taxonomists for standard genome sequencing and annotation.</title>
        <authorList>
            <consortium name="The Broad Institute Genomics Platform"/>
            <consortium name="The Broad Institute Genome Sequencing Center for Infectious Disease"/>
            <person name="Wu L."/>
            <person name="Ma J."/>
        </authorList>
    </citation>
    <scope>NUCLEOTIDE SEQUENCE [LARGE SCALE GENOMIC DNA]</scope>
    <source>
        <strain evidence="7">CCUG 50213</strain>
    </source>
</reference>
<keyword evidence="1" id="KW-0813">Transport</keyword>
<keyword evidence="3 6" id="KW-0067">ATP-binding</keyword>
<evidence type="ECO:0000256" key="1">
    <source>
        <dbReference type="ARBA" id="ARBA00022448"/>
    </source>
</evidence>
<feature type="region of interest" description="Disordered" evidence="4">
    <location>
        <begin position="42"/>
        <end position="61"/>
    </location>
</feature>
<dbReference type="Gene3D" id="3.40.50.300">
    <property type="entry name" value="P-loop containing nucleotide triphosphate hydrolases"/>
    <property type="match status" value="1"/>
</dbReference>
<gene>
    <name evidence="6" type="ORF">ACFQ3U_10275</name>
</gene>
<evidence type="ECO:0000259" key="5">
    <source>
        <dbReference type="PROSITE" id="PS50893"/>
    </source>
</evidence>
<dbReference type="CDD" id="cd03293">
    <property type="entry name" value="ABC_NrtD_SsuB_transporters"/>
    <property type="match status" value="1"/>
</dbReference>
<keyword evidence="2" id="KW-0547">Nucleotide-binding</keyword>
<dbReference type="PROSITE" id="PS50893">
    <property type="entry name" value="ABC_TRANSPORTER_2"/>
    <property type="match status" value="1"/>
</dbReference>
<dbReference type="Pfam" id="PF00005">
    <property type="entry name" value="ABC_tran"/>
    <property type="match status" value="1"/>
</dbReference>
<evidence type="ECO:0000313" key="7">
    <source>
        <dbReference type="Proteomes" id="UP001597181"/>
    </source>
</evidence>
<proteinExistence type="predicted"/>
<dbReference type="RefSeq" id="WP_343961078.1">
    <property type="nucleotide sequence ID" value="NZ_BAAAKZ010000010.1"/>
</dbReference>
<evidence type="ECO:0000256" key="4">
    <source>
        <dbReference type="SAM" id="MobiDB-lite"/>
    </source>
</evidence>